<dbReference type="GeneID" id="28979277"/>
<dbReference type="EMBL" id="KQ474074">
    <property type="protein sequence ID" value="KPV77263.1"/>
    <property type="molecule type" value="Genomic_DNA"/>
</dbReference>
<evidence type="ECO:0000313" key="3">
    <source>
        <dbReference type="EMBL" id="KPV77263.1"/>
    </source>
</evidence>
<feature type="region of interest" description="Disordered" evidence="1">
    <location>
        <begin position="131"/>
        <end position="157"/>
    </location>
</feature>
<name>A0A194S954_RHOGW</name>
<evidence type="ECO:0000313" key="4">
    <source>
        <dbReference type="Proteomes" id="UP000053890"/>
    </source>
</evidence>
<accession>A0A194S954</accession>
<keyword evidence="4" id="KW-1185">Reference proteome</keyword>
<dbReference type="Proteomes" id="UP000053890">
    <property type="component" value="Unassembled WGS sequence"/>
</dbReference>
<protein>
    <submittedName>
        <fullName evidence="3">Uncharacterized protein</fullName>
    </submittedName>
</protein>
<dbReference type="AlphaFoldDB" id="A0A194S954"/>
<feature type="transmembrane region" description="Helical" evidence="2">
    <location>
        <begin position="169"/>
        <end position="201"/>
    </location>
</feature>
<evidence type="ECO:0000256" key="2">
    <source>
        <dbReference type="SAM" id="Phobius"/>
    </source>
</evidence>
<proteinExistence type="predicted"/>
<keyword evidence="2" id="KW-0812">Transmembrane</keyword>
<dbReference type="RefSeq" id="XP_018273312.1">
    <property type="nucleotide sequence ID" value="XM_018418830.1"/>
</dbReference>
<dbReference type="OrthoDB" id="10029326at2759"/>
<organism evidence="3 4">
    <name type="scientific">Rhodotorula graminis (strain WP1)</name>
    <dbReference type="NCBI Taxonomy" id="578459"/>
    <lineage>
        <taxon>Eukaryota</taxon>
        <taxon>Fungi</taxon>
        <taxon>Dikarya</taxon>
        <taxon>Basidiomycota</taxon>
        <taxon>Pucciniomycotina</taxon>
        <taxon>Microbotryomycetes</taxon>
        <taxon>Sporidiobolales</taxon>
        <taxon>Sporidiobolaceae</taxon>
        <taxon>Rhodotorula</taxon>
    </lineage>
</organism>
<gene>
    <name evidence="3" type="ORF">RHOBADRAFT_65959</name>
</gene>
<keyword evidence="2" id="KW-0472">Membrane</keyword>
<reference evidence="3 4" key="1">
    <citation type="journal article" date="2015" name="Front. Microbiol.">
        <title>Genome sequence of the plant growth promoting endophytic yeast Rhodotorula graminis WP1.</title>
        <authorList>
            <person name="Firrincieli A."/>
            <person name="Otillar R."/>
            <person name="Salamov A."/>
            <person name="Schmutz J."/>
            <person name="Khan Z."/>
            <person name="Redman R.S."/>
            <person name="Fleck N.D."/>
            <person name="Lindquist E."/>
            <person name="Grigoriev I.V."/>
            <person name="Doty S.L."/>
        </authorList>
    </citation>
    <scope>NUCLEOTIDE SEQUENCE [LARGE SCALE GENOMIC DNA]</scope>
    <source>
        <strain evidence="3 4">WP1</strain>
    </source>
</reference>
<feature type="compositionally biased region" description="Acidic residues" evidence="1">
    <location>
        <begin position="139"/>
        <end position="149"/>
    </location>
</feature>
<evidence type="ECO:0000256" key="1">
    <source>
        <dbReference type="SAM" id="MobiDB-lite"/>
    </source>
</evidence>
<sequence length="223" mass="23408">MMQLDAVAHELEAASTGRHVIVVSAVRPSIAKNKGKSQKKAARSLVKRQGEFADDVDGSSSEETYIEELLEEIAAEDAVESGEAALGEDADADVLARPVVDDGEPVEVTQAEYAAAVDPYTEWDGSILDAVPLKKGSSDDGDDGDDDEGSGNGTSIFQPKPNSGLFHRYVFFTPALILSVLITVIILVPTVLVGASALLAIETPHGLETKMTGSTGLDPSKAQ</sequence>
<keyword evidence="2" id="KW-1133">Transmembrane helix</keyword>